<keyword evidence="4" id="KW-1185">Reference proteome</keyword>
<evidence type="ECO:0000313" key="3">
    <source>
        <dbReference type="EMBL" id="SEG70832.1"/>
    </source>
</evidence>
<dbReference type="AlphaFoldDB" id="A0A1H6CD94"/>
<keyword evidence="2" id="KW-1133">Transmembrane helix</keyword>
<sequence>MVLGARTRSSSAGRALACAVLGVALLLITPPVTALPRDLAISPARHTDRSAPGVTTYAVTVRPRAAMAEGVTLTLGAGPGRPAKRRSPGRDAEGVRIVPPPGWRPQSWAGHPRYCHPAHGAIMLHCALGNLDRPRTVHLTVRGPGAAAPPGLTAVAQSRTSRGLAMARLPAAPAARGVTEESPWAVMIAIVLAVEVALFWIVACVGLWRHRVTGDRDSADE</sequence>
<proteinExistence type="predicted"/>
<keyword evidence="2" id="KW-0472">Membrane</keyword>
<reference evidence="4" key="1">
    <citation type="submission" date="2016-10" db="EMBL/GenBank/DDBJ databases">
        <authorList>
            <person name="Varghese N."/>
            <person name="Submissions S."/>
        </authorList>
    </citation>
    <scope>NUCLEOTIDE SEQUENCE [LARGE SCALE GENOMIC DNA]</scope>
    <source>
        <strain evidence="4">DSM 43163</strain>
    </source>
</reference>
<dbReference type="OrthoDB" id="3482593at2"/>
<evidence type="ECO:0000256" key="1">
    <source>
        <dbReference type="SAM" id="MobiDB-lite"/>
    </source>
</evidence>
<keyword evidence="2" id="KW-0812">Transmembrane</keyword>
<feature type="transmembrane region" description="Helical" evidence="2">
    <location>
        <begin position="184"/>
        <end position="208"/>
    </location>
</feature>
<dbReference type="Proteomes" id="UP000236723">
    <property type="component" value="Unassembled WGS sequence"/>
</dbReference>
<dbReference type="RefSeq" id="WP_103939640.1">
    <property type="nucleotide sequence ID" value="NZ_FNVO01000009.1"/>
</dbReference>
<evidence type="ECO:0000256" key="2">
    <source>
        <dbReference type="SAM" id="Phobius"/>
    </source>
</evidence>
<gene>
    <name evidence="3" type="ORF">SAMN04489712_109209</name>
</gene>
<dbReference type="EMBL" id="FNVO01000009">
    <property type="protein sequence ID" value="SEG70832.1"/>
    <property type="molecule type" value="Genomic_DNA"/>
</dbReference>
<name>A0A1H6CD94_9ACTN</name>
<accession>A0A1H6CD94</accession>
<protein>
    <submittedName>
        <fullName evidence="3">Uncharacterized protein</fullName>
    </submittedName>
</protein>
<feature type="region of interest" description="Disordered" evidence="1">
    <location>
        <begin position="74"/>
        <end position="101"/>
    </location>
</feature>
<organism evidence="3 4">
    <name type="scientific">Thermomonospora echinospora</name>
    <dbReference type="NCBI Taxonomy" id="1992"/>
    <lineage>
        <taxon>Bacteria</taxon>
        <taxon>Bacillati</taxon>
        <taxon>Actinomycetota</taxon>
        <taxon>Actinomycetes</taxon>
        <taxon>Streptosporangiales</taxon>
        <taxon>Thermomonosporaceae</taxon>
        <taxon>Thermomonospora</taxon>
    </lineage>
</organism>
<evidence type="ECO:0000313" key="4">
    <source>
        <dbReference type="Proteomes" id="UP000236723"/>
    </source>
</evidence>